<dbReference type="Gene3D" id="3.50.50.60">
    <property type="entry name" value="FAD/NAD(P)-binding domain"/>
    <property type="match status" value="1"/>
</dbReference>
<dbReference type="OrthoDB" id="269227at2759"/>
<sequence length="596" mass="63667">MSSSEGLSFDYLVVGGGLAGLVVAARLAEDPHVTVGVIEAGQDTTSLADISTNVKIPGFMQKNLTKPEVDWTFMSTPQPGANGRPIYLPRGKGLGGSTLINFMLLTRGHADEYDAFEKLGNPGWNWAELFKYFKKSETFTYTEEATTKLAMEVDTSAHGSSGPLQKTTPRWITDAHGAFIEAFKALGVPYNPETSNGNNIGTWASYAALDPVEVTRSSAATAYYEPNRSKKNLTTILGARATRVLFKTDSAEAGKVAEGVEYIQDGKTLVAIAKKEVILAAGSYQTPQLLELSGIGDSKVLGAHGIPVLVDLPGVGNNLQDHSFTCLTAEMDTKQESVDVLLTDPARAAAEWELYEKKKEGIFASTTSVFAFTPLKTLSEDYAAEVTEAAKAISFDHLPEGVKKGLELQKQWLTDDNASVVEFSEFPAFYPALGTTPEAGKKYIFFFVGLTHPFSRGSVHITSATPTDSPAIDPRFLDNGVDVALLAAGIDLVRKAIATNALGAFVGKEVMPGPGTKKELEQYVRNTLSTSFHPLGTAAMLPRADGGVVDPSLKVYGTANLRVVDASIIPLQISAHTQATVYAIAEKAADIIKASA</sequence>
<feature type="active site" description="Proton donor" evidence="8">
    <location>
        <position position="533"/>
    </location>
</feature>
<dbReference type="PIRSF" id="PIRSF000137">
    <property type="entry name" value="Alcohol_oxidase"/>
    <property type="match status" value="1"/>
</dbReference>
<dbReference type="Proteomes" id="UP000053263">
    <property type="component" value="Unassembled WGS sequence"/>
</dbReference>
<protein>
    <recommendedName>
        <fullName evidence="9">Glucose-methanol-choline oxidoreductase N-terminal domain-containing protein</fullName>
    </recommendedName>
</protein>
<feature type="active site" description="Proton acceptor" evidence="8">
    <location>
        <position position="576"/>
    </location>
</feature>
<dbReference type="GO" id="GO:0016614">
    <property type="term" value="F:oxidoreductase activity, acting on CH-OH group of donors"/>
    <property type="evidence" value="ECO:0007669"/>
    <property type="project" value="InterPro"/>
</dbReference>
<dbReference type="PANTHER" id="PTHR11552:SF201">
    <property type="entry name" value="GLUCOSE-METHANOL-CHOLINE OXIDOREDUCTASE N-TERMINAL DOMAIN-CONTAINING PROTEIN"/>
    <property type="match status" value="1"/>
</dbReference>
<feature type="domain" description="Glucose-methanol-choline oxidoreductase N-terminal" evidence="9">
    <location>
        <begin position="282"/>
        <end position="296"/>
    </location>
</feature>
<dbReference type="HOGENOM" id="CLU_002865_6_0_1"/>
<comment type="cofactor">
    <cofactor evidence="1">
        <name>FAD</name>
        <dbReference type="ChEBI" id="CHEBI:57692"/>
    </cofactor>
</comment>
<dbReference type="PROSITE" id="PS00624">
    <property type="entry name" value="GMC_OXRED_2"/>
    <property type="match status" value="1"/>
</dbReference>
<dbReference type="GO" id="GO:0050660">
    <property type="term" value="F:flavin adenine dinucleotide binding"/>
    <property type="evidence" value="ECO:0007669"/>
    <property type="project" value="InterPro"/>
</dbReference>
<evidence type="ECO:0000256" key="6">
    <source>
        <dbReference type="ARBA" id="ARBA00023002"/>
    </source>
</evidence>
<evidence type="ECO:0000256" key="3">
    <source>
        <dbReference type="ARBA" id="ARBA00022630"/>
    </source>
</evidence>
<evidence type="ECO:0000256" key="1">
    <source>
        <dbReference type="ARBA" id="ARBA00001974"/>
    </source>
</evidence>
<proteinExistence type="inferred from homology"/>
<evidence type="ECO:0000313" key="11">
    <source>
        <dbReference type="Proteomes" id="UP000053263"/>
    </source>
</evidence>
<dbReference type="PANTHER" id="PTHR11552">
    <property type="entry name" value="GLUCOSE-METHANOL-CHOLINE GMC OXIDOREDUCTASE"/>
    <property type="match status" value="1"/>
</dbReference>
<dbReference type="Pfam" id="PF05199">
    <property type="entry name" value="GMC_oxred_C"/>
    <property type="match status" value="1"/>
</dbReference>
<dbReference type="InterPro" id="IPR012132">
    <property type="entry name" value="GMC_OxRdtase"/>
</dbReference>
<keyword evidence="3" id="KW-0285">Flavoprotein</keyword>
<evidence type="ECO:0000256" key="2">
    <source>
        <dbReference type="ARBA" id="ARBA00010790"/>
    </source>
</evidence>
<evidence type="ECO:0000256" key="7">
    <source>
        <dbReference type="ARBA" id="ARBA00023180"/>
    </source>
</evidence>
<gene>
    <name evidence="10" type="ORF">PLICRDRAFT_47095</name>
</gene>
<dbReference type="InterPro" id="IPR036188">
    <property type="entry name" value="FAD/NAD-bd_sf"/>
</dbReference>
<keyword evidence="7" id="KW-0325">Glycoprotein</keyword>
<reference evidence="10 11" key="1">
    <citation type="submission" date="2014-06" db="EMBL/GenBank/DDBJ databases">
        <title>Evolutionary Origins and Diversification of the Mycorrhizal Mutualists.</title>
        <authorList>
            <consortium name="DOE Joint Genome Institute"/>
            <consortium name="Mycorrhizal Genomics Consortium"/>
            <person name="Kohler A."/>
            <person name="Kuo A."/>
            <person name="Nagy L.G."/>
            <person name="Floudas D."/>
            <person name="Copeland A."/>
            <person name="Barry K.W."/>
            <person name="Cichocki N."/>
            <person name="Veneault-Fourrey C."/>
            <person name="LaButti K."/>
            <person name="Lindquist E.A."/>
            <person name="Lipzen A."/>
            <person name="Lundell T."/>
            <person name="Morin E."/>
            <person name="Murat C."/>
            <person name="Riley R."/>
            <person name="Ohm R."/>
            <person name="Sun H."/>
            <person name="Tunlid A."/>
            <person name="Henrissat B."/>
            <person name="Grigoriev I.V."/>
            <person name="Hibbett D.S."/>
            <person name="Martin F."/>
        </authorList>
    </citation>
    <scope>NUCLEOTIDE SEQUENCE [LARGE SCALE GENOMIC DNA]</scope>
    <source>
        <strain evidence="10 11">FD-325 SS-3</strain>
    </source>
</reference>
<accession>A0A0C9T687</accession>
<evidence type="ECO:0000256" key="4">
    <source>
        <dbReference type="ARBA" id="ARBA00022729"/>
    </source>
</evidence>
<keyword evidence="11" id="KW-1185">Reference proteome</keyword>
<dbReference type="SUPFAM" id="SSF54373">
    <property type="entry name" value="FAD-linked reductases, C-terminal domain"/>
    <property type="match status" value="1"/>
</dbReference>
<dbReference type="AlphaFoldDB" id="A0A0C9T687"/>
<evidence type="ECO:0000256" key="8">
    <source>
        <dbReference type="PIRSR" id="PIRSR000137-1"/>
    </source>
</evidence>
<evidence type="ECO:0000256" key="5">
    <source>
        <dbReference type="ARBA" id="ARBA00022827"/>
    </source>
</evidence>
<dbReference type="Pfam" id="PF00732">
    <property type="entry name" value="GMC_oxred_N"/>
    <property type="match status" value="1"/>
</dbReference>
<evidence type="ECO:0000313" key="10">
    <source>
        <dbReference type="EMBL" id="KII83623.1"/>
    </source>
</evidence>
<dbReference type="EMBL" id="KN832575">
    <property type="protein sequence ID" value="KII83623.1"/>
    <property type="molecule type" value="Genomic_DNA"/>
</dbReference>
<dbReference type="InterPro" id="IPR007867">
    <property type="entry name" value="GMC_OxRtase_C"/>
</dbReference>
<evidence type="ECO:0000259" key="9">
    <source>
        <dbReference type="PROSITE" id="PS00624"/>
    </source>
</evidence>
<dbReference type="InterPro" id="IPR000172">
    <property type="entry name" value="GMC_OxRdtase_N"/>
</dbReference>
<keyword evidence="4" id="KW-0732">Signal</keyword>
<dbReference type="Gene3D" id="3.30.560.10">
    <property type="entry name" value="Glucose Oxidase, domain 3"/>
    <property type="match status" value="1"/>
</dbReference>
<organism evidence="10 11">
    <name type="scientific">Plicaturopsis crispa FD-325 SS-3</name>
    <dbReference type="NCBI Taxonomy" id="944288"/>
    <lineage>
        <taxon>Eukaryota</taxon>
        <taxon>Fungi</taxon>
        <taxon>Dikarya</taxon>
        <taxon>Basidiomycota</taxon>
        <taxon>Agaricomycotina</taxon>
        <taxon>Agaricomycetes</taxon>
        <taxon>Agaricomycetidae</taxon>
        <taxon>Amylocorticiales</taxon>
        <taxon>Amylocorticiaceae</taxon>
        <taxon>Plicatura</taxon>
        <taxon>Plicaturopsis crispa</taxon>
    </lineage>
</organism>
<name>A0A0C9T687_PLICR</name>
<comment type="similarity">
    <text evidence="2">Belongs to the GMC oxidoreductase family.</text>
</comment>
<keyword evidence="5" id="KW-0274">FAD</keyword>
<dbReference type="SUPFAM" id="SSF51905">
    <property type="entry name" value="FAD/NAD(P)-binding domain"/>
    <property type="match status" value="1"/>
</dbReference>
<keyword evidence="6" id="KW-0560">Oxidoreductase</keyword>